<dbReference type="PANTHER" id="PTHR47894">
    <property type="entry name" value="HTH-TYPE TRANSCRIPTIONAL REGULATOR GADX"/>
    <property type="match status" value="1"/>
</dbReference>
<feature type="domain" description="HTH araC/xylS-type" evidence="4">
    <location>
        <begin position="273"/>
        <end position="351"/>
    </location>
</feature>
<evidence type="ECO:0000256" key="1">
    <source>
        <dbReference type="ARBA" id="ARBA00023015"/>
    </source>
</evidence>
<accession>A0ABS3NL09</accession>
<sequence>MIETGHSTHKSIMIAIREAAALYLFNRSREKDIPKIAEVFLSLENYEGERVPITEVVKEVHAISNVLQDNYLGLHLNLLVDIESLPFYKAISECIKPFSNVNSELPFLLVGRLVFHFFFLMTQSIDLKLTLKKEQLRFDFASNASEVMNKNQIDGAMVLVYRLLEAFCPGRLKGVCVAHRYTSYELEYYQSIFGVPAKLAATTSLVYDLKCSNHYKNATYLLTSSEQRLGRKFLINPLLNMLSIQFADLSYQQRCEIILNTVMGVSVPTRRHVADSMNISVSTLQRRLKEEGTSFHEVLEATRKQMAKLYLIEKKLSTTDIAHLLGYKSHSQFFKAFKAWFGMTPKAYQVSLIESIETEPIKNEHH</sequence>
<evidence type="ECO:0000313" key="5">
    <source>
        <dbReference type="EMBL" id="MBO1530102.1"/>
    </source>
</evidence>
<dbReference type="PROSITE" id="PS01124">
    <property type="entry name" value="HTH_ARAC_FAMILY_2"/>
    <property type="match status" value="1"/>
</dbReference>
<organism evidence="5 6">
    <name type="scientific">Psychrobacter coccoides</name>
    <dbReference type="NCBI Taxonomy" id="2818440"/>
    <lineage>
        <taxon>Bacteria</taxon>
        <taxon>Pseudomonadati</taxon>
        <taxon>Pseudomonadota</taxon>
        <taxon>Gammaproteobacteria</taxon>
        <taxon>Moraxellales</taxon>
        <taxon>Moraxellaceae</taxon>
        <taxon>Psychrobacter</taxon>
    </lineage>
</organism>
<gene>
    <name evidence="5" type="ORF">J3492_02605</name>
</gene>
<dbReference type="SMART" id="SM00342">
    <property type="entry name" value="HTH_ARAC"/>
    <property type="match status" value="1"/>
</dbReference>
<keyword evidence="1" id="KW-0805">Transcription regulation</keyword>
<evidence type="ECO:0000256" key="2">
    <source>
        <dbReference type="ARBA" id="ARBA00023125"/>
    </source>
</evidence>
<dbReference type="InterPro" id="IPR018060">
    <property type="entry name" value="HTH_AraC"/>
</dbReference>
<evidence type="ECO:0000256" key="3">
    <source>
        <dbReference type="ARBA" id="ARBA00023163"/>
    </source>
</evidence>
<name>A0ABS3NL09_9GAMM</name>
<proteinExistence type="predicted"/>
<comment type="caution">
    <text evidence="5">The sequence shown here is derived from an EMBL/GenBank/DDBJ whole genome shotgun (WGS) entry which is preliminary data.</text>
</comment>
<keyword evidence="6" id="KW-1185">Reference proteome</keyword>
<dbReference type="SUPFAM" id="SSF46689">
    <property type="entry name" value="Homeodomain-like"/>
    <property type="match status" value="1"/>
</dbReference>
<dbReference type="Gene3D" id="1.10.10.60">
    <property type="entry name" value="Homeodomain-like"/>
    <property type="match status" value="1"/>
</dbReference>
<keyword evidence="2" id="KW-0238">DNA-binding</keyword>
<dbReference type="Pfam" id="PF12833">
    <property type="entry name" value="HTH_18"/>
    <property type="match status" value="1"/>
</dbReference>
<evidence type="ECO:0000313" key="6">
    <source>
        <dbReference type="Proteomes" id="UP000664554"/>
    </source>
</evidence>
<evidence type="ECO:0000259" key="4">
    <source>
        <dbReference type="PROSITE" id="PS01124"/>
    </source>
</evidence>
<dbReference type="PRINTS" id="PR00032">
    <property type="entry name" value="HTHARAC"/>
</dbReference>
<dbReference type="PANTHER" id="PTHR47894:SF1">
    <property type="entry name" value="HTH-TYPE TRANSCRIPTIONAL REGULATOR VQSM"/>
    <property type="match status" value="1"/>
</dbReference>
<dbReference type="InterPro" id="IPR009057">
    <property type="entry name" value="Homeodomain-like_sf"/>
</dbReference>
<dbReference type="Proteomes" id="UP000664554">
    <property type="component" value="Unassembled WGS sequence"/>
</dbReference>
<dbReference type="RefSeq" id="WP_207989543.1">
    <property type="nucleotide sequence ID" value="NZ_JAGBKM010000003.1"/>
</dbReference>
<protein>
    <submittedName>
        <fullName evidence="5">Helix-turn-helix transcriptional regulator</fullName>
    </submittedName>
</protein>
<reference evidence="5 6" key="1">
    <citation type="submission" date="2021-03" db="EMBL/GenBank/DDBJ databases">
        <authorList>
            <person name="Shang D.-D."/>
            <person name="Du Z.-J."/>
            <person name="Chen G.-J."/>
        </authorList>
    </citation>
    <scope>NUCLEOTIDE SEQUENCE [LARGE SCALE GENOMIC DNA]</scope>
    <source>
        <strain evidence="5 6">F1192</strain>
    </source>
</reference>
<dbReference type="InterPro" id="IPR020449">
    <property type="entry name" value="Tscrpt_reg_AraC-type_HTH"/>
</dbReference>
<keyword evidence="3" id="KW-0804">Transcription</keyword>
<dbReference type="EMBL" id="JAGBKM010000003">
    <property type="protein sequence ID" value="MBO1530102.1"/>
    <property type="molecule type" value="Genomic_DNA"/>
</dbReference>